<proteinExistence type="predicted"/>
<dbReference type="STRING" id="343874.GCA_000805695_03228"/>
<evidence type="ECO:0000313" key="2">
    <source>
        <dbReference type="Proteomes" id="UP000254737"/>
    </source>
</evidence>
<dbReference type="EMBL" id="UFXS01000001">
    <property type="protein sequence ID" value="STD59539.1"/>
    <property type="molecule type" value="Genomic_DNA"/>
</dbReference>
<reference evidence="1 2" key="1">
    <citation type="submission" date="2018-06" db="EMBL/GenBank/DDBJ databases">
        <authorList>
            <consortium name="Pathogen Informatics"/>
            <person name="Doyle S."/>
        </authorList>
    </citation>
    <scope>NUCLEOTIDE SEQUENCE [LARGE SCALE GENOMIC DNA]</scope>
    <source>
        <strain evidence="1 2">NCTC13456</strain>
    </source>
</reference>
<name>A0A376GFC1_9FLAO</name>
<accession>A0A376GFC1</accession>
<dbReference type="Proteomes" id="UP000254737">
    <property type="component" value="Unassembled WGS sequence"/>
</dbReference>
<sequence length="194" mass="23048">MTEKQINYLNKINSIFVGQKIKNVHYEVILYEDQEYWEFSNEIHSVDMNIILELDNDKFFKVLWDNEFECYGIGVYEINELKPADSFKLIKVSDNINWKSKIGKKITSINVFWEELESQNLKKVLNYLIPFGKKTKTNLPTTWNITIETESIWISSLEIYSNDKIFHFTDHLTIMFNEKDLITYSVLPNPSEKL</sequence>
<protein>
    <submittedName>
        <fullName evidence="1">Uncharacterized protein</fullName>
    </submittedName>
</protein>
<organism evidence="1 2">
    <name type="scientific">Empedobacter falsenii</name>
    <dbReference type="NCBI Taxonomy" id="343874"/>
    <lineage>
        <taxon>Bacteria</taxon>
        <taxon>Pseudomonadati</taxon>
        <taxon>Bacteroidota</taxon>
        <taxon>Flavobacteriia</taxon>
        <taxon>Flavobacteriales</taxon>
        <taxon>Weeksellaceae</taxon>
        <taxon>Empedobacter</taxon>
    </lineage>
</organism>
<dbReference type="AlphaFoldDB" id="A0A376GFC1"/>
<dbReference type="RefSeq" id="WP_038333105.1">
    <property type="nucleotide sequence ID" value="NZ_JSYQ01000007.1"/>
</dbReference>
<dbReference type="OrthoDB" id="7107802at2"/>
<gene>
    <name evidence="1" type="ORF">NCTC13456_03197</name>
</gene>
<evidence type="ECO:0000313" key="1">
    <source>
        <dbReference type="EMBL" id="STD59539.1"/>
    </source>
</evidence>